<protein>
    <recommendedName>
        <fullName evidence="4">50S ribosomal protein L15</fullName>
    </recommendedName>
</protein>
<organism evidence="2 3">
    <name type="scientific">Streptomyces cremeus</name>
    <dbReference type="NCBI Taxonomy" id="66881"/>
    <lineage>
        <taxon>Bacteria</taxon>
        <taxon>Bacillati</taxon>
        <taxon>Actinomycetota</taxon>
        <taxon>Actinomycetes</taxon>
        <taxon>Kitasatosporales</taxon>
        <taxon>Streptomycetaceae</taxon>
        <taxon>Streptomyces</taxon>
    </lineage>
</organism>
<keyword evidence="3" id="KW-1185">Reference proteome</keyword>
<feature type="compositionally biased region" description="Basic and acidic residues" evidence="1">
    <location>
        <begin position="24"/>
        <end position="33"/>
    </location>
</feature>
<evidence type="ECO:0000313" key="3">
    <source>
        <dbReference type="Proteomes" id="UP001589718"/>
    </source>
</evidence>
<feature type="region of interest" description="Disordered" evidence="1">
    <location>
        <begin position="1"/>
        <end position="56"/>
    </location>
</feature>
<accession>A0ABV5PFY9</accession>
<gene>
    <name evidence="2" type="ORF">ACFFTU_19475</name>
</gene>
<evidence type="ECO:0000256" key="1">
    <source>
        <dbReference type="SAM" id="MobiDB-lite"/>
    </source>
</evidence>
<feature type="compositionally biased region" description="Basic residues" evidence="1">
    <location>
        <begin position="46"/>
        <end position="56"/>
    </location>
</feature>
<name>A0ABV5PFY9_STRCM</name>
<sequence>MPGIISKLKNYARSPQGRRTIARGRREAADPRRRAQAKSLLGRLRGGGRGHGGARY</sequence>
<evidence type="ECO:0008006" key="4">
    <source>
        <dbReference type="Google" id="ProtNLM"/>
    </source>
</evidence>
<dbReference type="EMBL" id="JBHMCR010000009">
    <property type="protein sequence ID" value="MFB9522130.1"/>
    <property type="molecule type" value="Genomic_DNA"/>
</dbReference>
<proteinExistence type="predicted"/>
<comment type="caution">
    <text evidence="2">The sequence shown here is derived from an EMBL/GenBank/DDBJ whole genome shotgun (WGS) entry which is preliminary data.</text>
</comment>
<dbReference type="RefSeq" id="WP_345228875.1">
    <property type="nucleotide sequence ID" value="NZ_BAAAXE010000015.1"/>
</dbReference>
<dbReference type="Proteomes" id="UP001589718">
    <property type="component" value="Unassembled WGS sequence"/>
</dbReference>
<evidence type="ECO:0000313" key="2">
    <source>
        <dbReference type="EMBL" id="MFB9522130.1"/>
    </source>
</evidence>
<reference evidence="2 3" key="1">
    <citation type="submission" date="2024-09" db="EMBL/GenBank/DDBJ databases">
        <authorList>
            <person name="Sun Q."/>
            <person name="Mori K."/>
        </authorList>
    </citation>
    <scope>NUCLEOTIDE SEQUENCE [LARGE SCALE GENOMIC DNA]</scope>
    <source>
        <strain evidence="2 3">JCM 4362</strain>
    </source>
</reference>